<sequence length="135" mass="14173">MRLASDWPATSIGANAFVMGISLLSTKDGGEEEPAAARLRCGQFRYAGRNGGSAPVWRRRAYGAPACVHVRSSTAAVTRHSYAALRRPWRFLVAPGGEGCPWGALALRGVGGGVPGEWAVRPCLITRQVPAGCGP</sequence>
<organism evidence="1 2">
    <name type="scientific">Streptomyces poonensis</name>
    <dbReference type="NCBI Taxonomy" id="68255"/>
    <lineage>
        <taxon>Bacteria</taxon>
        <taxon>Bacillati</taxon>
        <taxon>Actinomycetota</taxon>
        <taxon>Actinomycetes</taxon>
        <taxon>Kitasatosporales</taxon>
        <taxon>Streptomycetaceae</taxon>
        <taxon>Streptomyces</taxon>
    </lineage>
</organism>
<gene>
    <name evidence="1" type="ORF">GCM10010365_20580</name>
</gene>
<accession>A0A918UEP7</accession>
<reference evidence="1" key="1">
    <citation type="journal article" date="2014" name="Int. J. Syst. Evol. Microbiol.">
        <title>Complete genome sequence of Corynebacterium casei LMG S-19264T (=DSM 44701T), isolated from a smear-ripened cheese.</title>
        <authorList>
            <consortium name="US DOE Joint Genome Institute (JGI-PGF)"/>
            <person name="Walter F."/>
            <person name="Albersmeier A."/>
            <person name="Kalinowski J."/>
            <person name="Ruckert C."/>
        </authorList>
    </citation>
    <scope>NUCLEOTIDE SEQUENCE</scope>
    <source>
        <strain evidence="1">JCM 4815</strain>
    </source>
</reference>
<comment type="caution">
    <text evidence="1">The sequence shown here is derived from an EMBL/GenBank/DDBJ whole genome shotgun (WGS) entry which is preliminary data.</text>
</comment>
<proteinExistence type="predicted"/>
<dbReference type="Proteomes" id="UP000622166">
    <property type="component" value="Unassembled WGS sequence"/>
</dbReference>
<evidence type="ECO:0000313" key="2">
    <source>
        <dbReference type="Proteomes" id="UP000622166"/>
    </source>
</evidence>
<dbReference type="EMBL" id="BMVW01000002">
    <property type="protein sequence ID" value="GGZ01460.1"/>
    <property type="molecule type" value="Genomic_DNA"/>
</dbReference>
<reference evidence="1" key="2">
    <citation type="submission" date="2020-09" db="EMBL/GenBank/DDBJ databases">
        <authorList>
            <person name="Sun Q."/>
            <person name="Ohkuma M."/>
        </authorList>
    </citation>
    <scope>NUCLEOTIDE SEQUENCE</scope>
    <source>
        <strain evidence="1">JCM 4815</strain>
    </source>
</reference>
<protein>
    <submittedName>
        <fullName evidence="1">Uncharacterized protein</fullName>
    </submittedName>
</protein>
<dbReference type="AlphaFoldDB" id="A0A918UEP7"/>
<keyword evidence="2" id="KW-1185">Reference proteome</keyword>
<name>A0A918UEP7_9ACTN</name>
<evidence type="ECO:0000313" key="1">
    <source>
        <dbReference type="EMBL" id="GGZ01460.1"/>
    </source>
</evidence>